<evidence type="ECO:0000313" key="4">
    <source>
        <dbReference type="EMBL" id="KAK4384752.1"/>
    </source>
</evidence>
<dbReference type="AlphaFoldDB" id="A0AAE1TC42"/>
<feature type="compositionally biased region" description="Polar residues" evidence="3">
    <location>
        <begin position="142"/>
        <end position="152"/>
    </location>
</feature>
<protein>
    <recommendedName>
        <fullName evidence="2">NADH dehydrogenase [ubiquinone] 1 alpha subcomplex subunit 12</fullName>
    </recommendedName>
</protein>
<keyword evidence="2" id="KW-0249">Electron transport</keyword>
<sequence>MASVVRGAMKSIREKGIGGFFRALREEGYLSALRDGNLMQTKIHNIGATLVGVDKFGNKYYEKLGETQYGRHRWVEYASKDRYNASQVPPEWHGWLHYITDHTGDELLLLKPKRYGVEHKENFSGEEMSTSITRKDIPLTLGNETGPDTNPGNPRRPKFSYANKLQVELETCFH</sequence>
<keyword evidence="2" id="KW-0813">Transport</keyword>
<keyword evidence="2" id="KW-0999">Mitochondrion inner membrane</keyword>
<organism evidence="4 5">
    <name type="scientific">Sesamum angolense</name>
    <dbReference type="NCBI Taxonomy" id="2727404"/>
    <lineage>
        <taxon>Eukaryota</taxon>
        <taxon>Viridiplantae</taxon>
        <taxon>Streptophyta</taxon>
        <taxon>Embryophyta</taxon>
        <taxon>Tracheophyta</taxon>
        <taxon>Spermatophyta</taxon>
        <taxon>Magnoliopsida</taxon>
        <taxon>eudicotyledons</taxon>
        <taxon>Gunneridae</taxon>
        <taxon>Pentapetalae</taxon>
        <taxon>asterids</taxon>
        <taxon>lamiids</taxon>
        <taxon>Lamiales</taxon>
        <taxon>Pedaliaceae</taxon>
        <taxon>Sesamum</taxon>
    </lineage>
</organism>
<dbReference type="PANTHER" id="PTHR12910">
    <property type="entry name" value="NADH-UBIQUINONE OXIDOREDUCTASE SUBUNIT B17.2"/>
    <property type="match status" value="1"/>
</dbReference>
<dbReference type="GO" id="GO:0005743">
    <property type="term" value="C:mitochondrial inner membrane"/>
    <property type="evidence" value="ECO:0007669"/>
    <property type="project" value="UniProtKB-SubCell"/>
</dbReference>
<accession>A0AAE1TC42</accession>
<evidence type="ECO:0000313" key="5">
    <source>
        <dbReference type="Proteomes" id="UP001289374"/>
    </source>
</evidence>
<dbReference type="EMBL" id="JACGWL010000016">
    <property type="protein sequence ID" value="KAK4384752.1"/>
    <property type="molecule type" value="Genomic_DNA"/>
</dbReference>
<keyword evidence="2" id="KW-0679">Respiratory chain</keyword>
<reference evidence="4" key="1">
    <citation type="submission" date="2020-06" db="EMBL/GenBank/DDBJ databases">
        <authorList>
            <person name="Li T."/>
            <person name="Hu X."/>
            <person name="Zhang T."/>
            <person name="Song X."/>
            <person name="Zhang H."/>
            <person name="Dai N."/>
            <person name="Sheng W."/>
            <person name="Hou X."/>
            <person name="Wei L."/>
        </authorList>
    </citation>
    <scope>NUCLEOTIDE SEQUENCE</scope>
    <source>
        <strain evidence="4">K16</strain>
        <tissue evidence="4">Leaf</tissue>
    </source>
</reference>
<dbReference type="Proteomes" id="UP001289374">
    <property type="component" value="Unassembled WGS sequence"/>
</dbReference>
<comment type="caution">
    <text evidence="4">The sequence shown here is derived from an EMBL/GenBank/DDBJ whole genome shotgun (WGS) entry which is preliminary data.</text>
</comment>
<keyword evidence="2" id="KW-0496">Mitochondrion</keyword>
<reference evidence="4" key="2">
    <citation type="journal article" date="2024" name="Plant">
        <title>Genomic evolution and insights into agronomic trait innovations of Sesamum species.</title>
        <authorList>
            <person name="Miao H."/>
            <person name="Wang L."/>
            <person name="Qu L."/>
            <person name="Liu H."/>
            <person name="Sun Y."/>
            <person name="Le M."/>
            <person name="Wang Q."/>
            <person name="Wei S."/>
            <person name="Zheng Y."/>
            <person name="Lin W."/>
            <person name="Duan Y."/>
            <person name="Cao H."/>
            <person name="Xiong S."/>
            <person name="Wang X."/>
            <person name="Wei L."/>
            <person name="Li C."/>
            <person name="Ma Q."/>
            <person name="Ju M."/>
            <person name="Zhao R."/>
            <person name="Li G."/>
            <person name="Mu C."/>
            <person name="Tian Q."/>
            <person name="Mei H."/>
            <person name="Zhang T."/>
            <person name="Gao T."/>
            <person name="Zhang H."/>
        </authorList>
    </citation>
    <scope>NUCLEOTIDE SEQUENCE</scope>
    <source>
        <strain evidence="4">K16</strain>
    </source>
</reference>
<name>A0AAE1TC42_9LAMI</name>
<comment type="function">
    <text evidence="2">Accessory subunit of the mitochondrial membrane respiratory chain NADH dehydrogenase (Complex I), that is believed not to be involved in catalysis. Complex I functions in the transfer of electrons from NADH to the respiratory chain. The immediate electron acceptor for the enzyme is believed to be ubiquinone.</text>
</comment>
<keyword evidence="5" id="KW-1185">Reference proteome</keyword>
<proteinExistence type="inferred from homology"/>
<dbReference type="InterPro" id="IPR007763">
    <property type="entry name" value="NDUFA12"/>
</dbReference>
<evidence type="ECO:0000256" key="2">
    <source>
        <dbReference type="RuleBase" id="RU363103"/>
    </source>
</evidence>
<dbReference type="PANTHER" id="PTHR12910:SF2">
    <property type="entry name" value="NADH DEHYDROGENASE [UBIQUINONE] 1 ALPHA SUBCOMPLEX SUBUNIT 12"/>
    <property type="match status" value="1"/>
</dbReference>
<dbReference type="GO" id="GO:0006979">
    <property type="term" value="P:response to oxidative stress"/>
    <property type="evidence" value="ECO:0007669"/>
    <property type="project" value="TreeGrafter"/>
</dbReference>
<evidence type="ECO:0000256" key="3">
    <source>
        <dbReference type="SAM" id="MobiDB-lite"/>
    </source>
</evidence>
<gene>
    <name evidence="4" type="ORF">Sango_2599200</name>
</gene>
<dbReference type="Pfam" id="PF05071">
    <property type="entry name" value="NDUFA12"/>
    <property type="match status" value="1"/>
</dbReference>
<keyword evidence="2" id="KW-0472">Membrane</keyword>
<dbReference type="GO" id="GO:0045271">
    <property type="term" value="C:respiratory chain complex I"/>
    <property type="evidence" value="ECO:0007669"/>
    <property type="project" value="InterPro"/>
</dbReference>
<comment type="similarity">
    <text evidence="1 2">Belongs to the complex I NDUFA12 subunit family.</text>
</comment>
<feature type="region of interest" description="Disordered" evidence="3">
    <location>
        <begin position="138"/>
        <end position="157"/>
    </location>
</feature>
<comment type="subcellular location">
    <subcellularLocation>
        <location evidence="2">Mitochondrion inner membrane</location>
        <topology evidence="2">Peripheral membrane protein</topology>
        <orientation evidence="2">Matrix side</orientation>
    </subcellularLocation>
</comment>
<evidence type="ECO:0000256" key="1">
    <source>
        <dbReference type="ARBA" id="ARBA00007355"/>
    </source>
</evidence>